<comment type="caution">
    <text evidence="12">The sequence shown here is derived from an EMBL/GenBank/DDBJ whole genome shotgun (WGS) entry which is preliminary data.</text>
</comment>
<dbReference type="InterPro" id="IPR001828">
    <property type="entry name" value="ANF_lig-bd_rcpt"/>
</dbReference>
<evidence type="ECO:0000256" key="6">
    <source>
        <dbReference type="ARBA" id="ARBA00022989"/>
    </source>
</evidence>
<sequence length="1592" mass="171212">MASRLLLLLLGARQAAAAPTCLRDVANSSSRVPCRCADSSVERWAFVSCNWPVLDGGFKEQGWNGLVLAGANNSACVEAVLTSSSGPNCTTAAVEQAVALVSTYTAIYSAGFELGDGIKAAALSHPEINFATADVAFSSDLRNLQGILFAEEQAAFLAGYLAGLVTSTGVVGAVLGPEIAPVIRFANGFTNGALEACALLGKSCISIRKYIPSFGDGERGWRVAELLSLRGADVIFEAGGYTGTCGVAGASSLAHVRAVVGVDVDRYLQPNACALGVVNISKVITSAVKRIDQAIIQVAQSQLDNVFTAGDKIFAADRDGIGISPCHDACSIALDCGSVSCSVASTGVGTTVASAREHILSTIFPAFASGDSILANTRVNAADGSVVGALGVGLALSGHTSVTIELFNPFGGEAGGRPKVIIFGGQTTGGYSNELLVFIPDDSTYSFLDGANGTYGAPAPRADHSTILDGNNVMWVFFGRTASGVAGDVWSIDLSASQNVWVEHVRTGSAGVGIEREGHSSCLFNDGRQALIFGGVAASGSMLNDLWIFDLQTHSWAEVVATYRPAARRKHTATVIGEKMYIFGGTNAQRDELVDLWAYASGEGWVRLTPSTPSSLLPRWNHAAVVWNTQTEGSLLAITGGQSGTSLLDDLHVYSPSANSWTKRLSFGAHVHKHSAHSAAEIGGRIYMISGIVQTTTGSAERTADIYVHNADEPLEPPSLVSATTNTITLGWYASNSYTQGGSDSCSCFASIVSEYQLQLVSRGGYTTLYYGDLTSFTVQGLESGSAYEFRIRGGGVLGFTGWSAGITHNTTRLSKVAQPVTEVRVGILLPLFGLDGGSQSWSPRVGVYQAIREINNKSDGVADHLIPKTQLLIAFRESKCDATTSLTTSLQLTRESFGGEGVNVIIATGMVDVLLNLFKYSSVALVSSSDAYGVGGASAFSDVAVAANLTLAASVTFLKEAVEFKTQHRILLSSSASVIVLFAQGQEGYRFVRSALTVGIGGDGYLWMVGDPTLADESFWAGEIDTRQEALKGLFSFDASKGQGSVRYEAYRERRRQLPPMSNGTWCNLEKDDDGNYLWGQEIFQNSSTPLLCAGDDPDREAQFDPFGYDAVFAVVHALHELIEVQNRSSIVGSDLLNVLLTQVRFEGITGLIDFHAASDDPSLWRQGDRLTGFKYTLHNYVDNVQGLLPVGSWSPAISGVYCPSNTTIETLFLNPGYWRHSSSTLETWWIQVLEFDFSLNAIIPDSCFGSYHRRLLIGSLWPICLIFLAGVASAVQQLAAVAKKEAIHLRHVADKVEVGLQRVLPLALVATFVLVPSTATRIFKSFLCDVIEYNEQESRRYLHDDLYQDCDDPSYQTLQHIALVMIVIWPLGVPFLYAVLLWSSRDAVRIGKHTRLSRATAFLAGDYKHSVIWWEPVEMCRKLTLTGWVLLIPSDTELARVLVALLVSIAFLALQLSLKPFKRPEDGTLMMVVQLVLVLVYTCVALIKTCNLSADVCVKYGFGGTASGIYQFFILFGLTMLIFQIFSAVVKLWIEGRLPKILLVARAHSVPLSTIVSRVLLRRGKTLRRLLVTKLKLDMPRVTCRCWKFG</sequence>
<evidence type="ECO:0000256" key="7">
    <source>
        <dbReference type="ARBA" id="ARBA00023136"/>
    </source>
</evidence>
<evidence type="ECO:0000256" key="9">
    <source>
        <dbReference type="SAM" id="Phobius"/>
    </source>
</evidence>
<evidence type="ECO:0000256" key="2">
    <source>
        <dbReference type="ARBA" id="ARBA00008610"/>
    </source>
</evidence>
<name>A0AB34JH42_PRYPA</name>
<feature type="chain" id="PRO_5044344118" description="Fibronectin type-III domain-containing protein" evidence="10">
    <location>
        <begin position="18"/>
        <end position="1592"/>
    </location>
</feature>
<keyword evidence="5 10" id="KW-0732">Signal</keyword>
<keyword evidence="7 9" id="KW-0472">Membrane</keyword>
<dbReference type="CDD" id="cd06354">
    <property type="entry name" value="PBP1_PrnA-like"/>
    <property type="match status" value="1"/>
</dbReference>
<dbReference type="Proteomes" id="UP001515480">
    <property type="component" value="Unassembled WGS sequence"/>
</dbReference>
<gene>
    <name evidence="12" type="ORF">AB1Y20_023526</name>
</gene>
<organism evidence="12 13">
    <name type="scientific">Prymnesium parvum</name>
    <name type="common">Toxic golden alga</name>
    <dbReference type="NCBI Taxonomy" id="97485"/>
    <lineage>
        <taxon>Eukaryota</taxon>
        <taxon>Haptista</taxon>
        <taxon>Haptophyta</taxon>
        <taxon>Prymnesiophyceae</taxon>
        <taxon>Prymnesiales</taxon>
        <taxon>Prymnesiaceae</taxon>
        <taxon>Prymnesium</taxon>
    </lineage>
</organism>
<feature type="transmembrane region" description="Helical" evidence="9">
    <location>
        <begin position="1440"/>
        <end position="1458"/>
    </location>
</feature>
<dbReference type="SUPFAM" id="SSF53822">
    <property type="entry name" value="Periplasmic binding protein-like I"/>
    <property type="match status" value="1"/>
</dbReference>
<dbReference type="PANTHER" id="PTHR34296:SF2">
    <property type="entry name" value="ABC TRANSPORTER GUANOSINE-BINDING PROTEIN NUPN"/>
    <property type="match status" value="1"/>
</dbReference>
<feature type="transmembrane region" description="Helical" evidence="9">
    <location>
        <begin position="1543"/>
        <end position="1563"/>
    </location>
</feature>
<dbReference type="EMBL" id="JBGBPQ010000009">
    <property type="protein sequence ID" value="KAL1520051.1"/>
    <property type="molecule type" value="Genomic_DNA"/>
</dbReference>
<keyword evidence="8" id="KW-0449">Lipoprotein</keyword>
<dbReference type="Gene3D" id="3.40.50.2300">
    <property type="match status" value="4"/>
</dbReference>
<comment type="similarity">
    <text evidence="2">Belongs to the BMP lipoprotein family.</text>
</comment>
<keyword evidence="6 9" id="KW-1133">Transmembrane helix</keyword>
<evidence type="ECO:0000256" key="10">
    <source>
        <dbReference type="SAM" id="SignalP"/>
    </source>
</evidence>
<dbReference type="Pfam" id="PF24681">
    <property type="entry name" value="Kelch_KLHDC2_KLHL20_DRC7"/>
    <property type="match status" value="1"/>
</dbReference>
<dbReference type="Pfam" id="PF02608">
    <property type="entry name" value="Bmp"/>
    <property type="match status" value="1"/>
</dbReference>
<dbReference type="Pfam" id="PF01094">
    <property type="entry name" value="ANF_receptor"/>
    <property type="match status" value="1"/>
</dbReference>
<dbReference type="InterPro" id="IPR028082">
    <property type="entry name" value="Peripla_BP_I"/>
</dbReference>
<dbReference type="Gene3D" id="2.120.10.80">
    <property type="entry name" value="Kelch-type beta propeller"/>
    <property type="match status" value="2"/>
</dbReference>
<dbReference type="Gene3D" id="2.60.40.10">
    <property type="entry name" value="Immunoglobulins"/>
    <property type="match status" value="1"/>
</dbReference>
<evidence type="ECO:0000256" key="3">
    <source>
        <dbReference type="ARBA" id="ARBA00022475"/>
    </source>
</evidence>
<evidence type="ECO:0000256" key="8">
    <source>
        <dbReference type="ARBA" id="ARBA00023288"/>
    </source>
</evidence>
<dbReference type="InterPro" id="IPR003961">
    <property type="entry name" value="FN3_dom"/>
</dbReference>
<keyword evidence="3" id="KW-1003">Cell membrane</keyword>
<evidence type="ECO:0000256" key="1">
    <source>
        <dbReference type="ARBA" id="ARBA00004193"/>
    </source>
</evidence>
<evidence type="ECO:0000313" key="12">
    <source>
        <dbReference type="EMBL" id="KAL1520051.1"/>
    </source>
</evidence>
<proteinExistence type="inferred from homology"/>
<dbReference type="PROSITE" id="PS50853">
    <property type="entry name" value="FN3"/>
    <property type="match status" value="1"/>
</dbReference>
<dbReference type="InterPro" id="IPR013783">
    <property type="entry name" value="Ig-like_fold"/>
</dbReference>
<feature type="transmembrane region" description="Helical" evidence="9">
    <location>
        <begin position="1510"/>
        <end position="1531"/>
    </location>
</feature>
<evidence type="ECO:0000313" key="13">
    <source>
        <dbReference type="Proteomes" id="UP001515480"/>
    </source>
</evidence>
<dbReference type="SUPFAM" id="SSF49265">
    <property type="entry name" value="Fibronectin type III"/>
    <property type="match status" value="1"/>
</dbReference>
<dbReference type="GO" id="GO:0005886">
    <property type="term" value="C:plasma membrane"/>
    <property type="evidence" value="ECO:0007669"/>
    <property type="project" value="UniProtKB-SubCell"/>
</dbReference>
<dbReference type="InterPro" id="IPR003760">
    <property type="entry name" value="PnrA-like"/>
</dbReference>
<feature type="transmembrane region" description="Helical" evidence="9">
    <location>
        <begin position="1262"/>
        <end position="1284"/>
    </location>
</feature>
<keyword evidence="13" id="KW-1185">Reference proteome</keyword>
<dbReference type="SUPFAM" id="SSF117281">
    <property type="entry name" value="Kelch motif"/>
    <property type="match status" value="2"/>
</dbReference>
<feature type="signal peptide" evidence="10">
    <location>
        <begin position="1"/>
        <end position="17"/>
    </location>
</feature>
<accession>A0AB34JH42</accession>
<keyword evidence="4 9" id="KW-0812">Transmembrane</keyword>
<dbReference type="InterPro" id="IPR050957">
    <property type="entry name" value="BMP_lipoprotein"/>
</dbReference>
<feature type="domain" description="Fibronectin type-III" evidence="11">
    <location>
        <begin position="714"/>
        <end position="814"/>
    </location>
</feature>
<reference evidence="12 13" key="1">
    <citation type="journal article" date="2024" name="Science">
        <title>Giant polyketide synthase enzymes in the biosynthesis of giant marine polyether toxins.</title>
        <authorList>
            <person name="Fallon T.R."/>
            <person name="Shende V.V."/>
            <person name="Wierzbicki I.H."/>
            <person name="Pendleton A.L."/>
            <person name="Watervoot N.F."/>
            <person name="Auber R.P."/>
            <person name="Gonzalez D.J."/>
            <person name="Wisecaver J.H."/>
            <person name="Moore B.S."/>
        </authorList>
    </citation>
    <scope>NUCLEOTIDE SEQUENCE [LARGE SCALE GENOMIC DNA]</scope>
    <source>
        <strain evidence="12 13">12B1</strain>
    </source>
</reference>
<dbReference type="CDD" id="cd00063">
    <property type="entry name" value="FN3"/>
    <property type="match status" value="1"/>
</dbReference>
<dbReference type="InterPro" id="IPR015915">
    <property type="entry name" value="Kelch-typ_b-propeller"/>
</dbReference>
<dbReference type="PANTHER" id="PTHR34296">
    <property type="entry name" value="TRANSCRIPTIONAL ACTIVATOR PROTEIN MED"/>
    <property type="match status" value="1"/>
</dbReference>
<evidence type="ECO:0000256" key="5">
    <source>
        <dbReference type="ARBA" id="ARBA00022729"/>
    </source>
</evidence>
<evidence type="ECO:0000259" key="11">
    <source>
        <dbReference type="PROSITE" id="PS50853"/>
    </source>
</evidence>
<feature type="transmembrane region" description="Helical" evidence="9">
    <location>
        <begin position="1363"/>
        <end position="1384"/>
    </location>
</feature>
<feature type="transmembrane region" description="Helical" evidence="9">
    <location>
        <begin position="1305"/>
        <end position="1325"/>
    </location>
</feature>
<comment type="subcellular location">
    <subcellularLocation>
        <location evidence="1">Cell membrane</location>
        <topology evidence="1">Lipid-anchor</topology>
    </subcellularLocation>
</comment>
<feature type="transmembrane region" description="Helical" evidence="9">
    <location>
        <begin position="1470"/>
        <end position="1489"/>
    </location>
</feature>
<protein>
    <recommendedName>
        <fullName evidence="11">Fibronectin type-III domain-containing protein</fullName>
    </recommendedName>
</protein>
<dbReference type="InterPro" id="IPR036116">
    <property type="entry name" value="FN3_sf"/>
</dbReference>
<evidence type="ECO:0000256" key="4">
    <source>
        <dbReference type="ARBA" id="ARBA00022692"/>
    </source>
</evidence>